<dbReference type="SUPFAM" id="SSF52309">
    <property type="entry name" value="N-(deoxy)ribosyltransferase-like"/>
    <property type="match status" value="1"/>
</dbReference>
<evidence type="ECO:0000256" key="1">
    <source>
        <dbReference type="SAM" id="MobiDB-lite"/>
    </source>
</evidence>
<reference evidence="3" key="1">
    <citation type="submission" date="2022-06" db="EMBL/GenBank/DDBJ databases">
        <title>Genome Sequence of Candolleomyces eurysporus.</title>
        <authorList>
            <person name="Buettner E."/>
        </authorList>
    </citation>
    <scope>NUCLEOTIDE SEQUENCE</scope>
    <source>
        <strain evidence="3">VTCC 930004</strain>
    </source>
</reference>
<keyword evidence="2" id="KW-0732">Signal</keyword>
<feature type="chain" id="PRO_5040763379" evidence="2">
    <location>
        <begin position="26"/>
        <end position="218"/>
    </location>
</feature>
<dbReference type="Proteomes" id="UP001140091">
    <property type="component" value="Unassembled WGS sequence"/>
</dbReference>
<organism evidence="3 4">
    <name type="scientific">Candolleomyces eurysporus</name>
    <dbReference type="NCBI Taxonomy" id="2828524"/>
    <lineage>
        <taxon>Eukaryota</taxon>
        <taxon>Fungi</taxon>
        <taxon>Dikarya</taxon>
        <taxon>Basidiomycota</taxon>
        <taxon>Agaricomycotina</taxon>
        <taxon>Agaricomycetes</taxon>
        <taxon>Agaricomycetidae</taxon>
        <taxon>Agaricales</taxon>
        <taxon>Agaricineae</taxon>
        <taxon>Psathyrellaceae</taxon>
        <taxon>Candolleomyces</taxon>
    </lineage>
</organism>
<feature type="non-terminal residue" evidence="3">
    <location>
        <position position="1"/>
    </location>
</feature>
<evidence type="ECO:0000313" key="4">
    <source>
        <dbReference type="Proteomes" id="UP001140091"/>
    </source>
</evidence>
<proteinExistence type="predicted"/>
<name>A0A9W8JA43_9AGAR</name>
<comment type="caution">
    <text evidence="3">The sequence shown here is derived from an EMBL/GenBank/DDBJ whole genome shotgun (WGS) entry which is preliminary data.</text>
</comment>
<dbReference type="OrthoDB" id="3007563at2759"/>
<evidence type="ECO:0000313" key="3">
    <source>
        <dbReference type="EMBL" id="KAJ2929143.1"/>
    </source>
</evidence>
<feature type="signal peptide" evidence="2">
    <location>
        <begin position="1"/>
        <end position="25"/>
    </location>
</feature>
<sequence>MKASFVYHLFFFLFLSLRWLSEVSAAPVGIPYSDNVLDLESRQPAPAGKAPPKAAAPASKAPPKAVAPVSKTPVQNTALLKDAADFMKWMTTNVPKHQVMFYSGRTKINGKFVSAHEKMPEFEKKFKVSSLVTLMVKAGLPPYPPTWRQSPEWDEVSRGLAATSSGVVRVLLGRDVIQSSVWHRIEHNTLKANKKVSAIEMYVLQEDGTFAPLFKAKI</sequence>
<protein>
    <submittedName>
        <fullName evidence="3">Uncharacterized protein</fullName>
    </submittedName>
</protein>
<dbReference type="AlphaFoldDB" id="A0A9W8JA43"/>
<feature type="region of interest" description="Disordered" evidence="1">
    <location>
        <begin position="43"/>
        <end position="70"/>
    </location>
</feature>
<dbReference type="EMBL" id="JANBPK010000892">
    <property type="protein sequence ID" value="KAJ2929143.1"/>
    <property type="molecule type" value="Genomic_DNA"/>
</dbReference>
<evidence type="ECO:0000256" key="2">
    <source>
        <dbReference type="SAM" id="SignalP"/>
    </source>
</evidence>
<feature type="compositionally biased region" description="Low complexity" evidence="1">
    <location>
        <begin position="44"/>
        <end position="70"/>
    </location>
</feature>
<keyword evidence="4" id="KW-1185">Reference proteome</keyword>
<gene>
    <name evidence="3" type="ORF">H1R20_g7944</name>
</gene>
<accession>A0A9W8JA43</accession>